<proteinExistence type="predicted"/>
<dbReference type="AlphaFoldDB" id="A0A6J6H0U5"/>
<dbReference type="Gene3D" id="1.10.30.50">
    <property type="match status" value="1"/>
</dbReference>
<dbReference type="CDD" id="cd00085">
    <property type="entry name" value="HNHc"/>
    <property type="match status" value="1"/>
</dbReference>
<evidence type="ECO:0000259" key="2">
    <source>
        <dbReference type="SMART" id="SM00507"/>
    </source>
</evidence>
<dbReference type="SMART" id="SM00507">
    <property type="entry name" value="HNHc"/>
    <property type="match status" value="1"/>
</dbReference>
<name>A0A6J6H0U5_9ZZZZ</name>
<feature type="domain" description="HNH nuclease" evidence="2">
    <location>
        <begin position="357"/>
        <end position="407"/>
    </location>
</feature>
<reference evidence="3" key="1">
    <citation type="submission" date="2020-05" db="EMBL/GenBank/DDBJ databases">
        <authorList>
            <person name="Chiriac C."/>
            <person name="Salcher M."/>
            <person name="Ghai R."/>
            <person name="Kavagutti S V."/>
        </authorList>
    </citation>
    <scope>NUCLEOTIDE SEQUENCE</scope>
</reference>
<dbReference type="InterPro" id="IPR003615">
    <property type="entry name" value="HNH_nuc"/>
</dbReference>
<dbReference type="EMBL" id="CAEZUP010000023">
    <property type="protein sequence ID" value="CAB4605469.1"/>
    <property type="molecule type" value="Genomic_DNA"/>
</dbReference>
<gene>
    <name evidence="3" type="ORF">UFOPK1835_00732</name>
</gene>
<accession>A0A6J6H0U5</accession>
<protein>
    <submittedName>
        <fullName evidence="3">Unannotated protein</fullName>
    </submittedName>
</protein>
<evidence type="ECO:0000313" key="3">
    <source>
        <dbReference type="EMBL" id="CAB4605469.1"/>
    </source>
</evidence>
<organism evidence="3">
    <name type="scientific">freshwater metagenome</name>
    <dbReference type="NCBI Taxonomy" id="449393"/>
    <lineage>
        <taxon>unclassified sequences</taxon>
        <taxon>metagenomes</taxon>
        <taxon>ecological metagenomes</taxon>
    </lineage>
</organism>
<sequence length="517" mass="56643">MNLLTEEVGFRKIEHMFESVGQGSRREPRQEPISSNFTDDSTARRLAQSAAELTDDQLVDRSRELAGTLSAAEAELASVLAEVEIRRLHTKWECGSVEFFASWHCQLGRRRARSIAALGRALHELPVLAEAVTEGRLSVSKAEPIIRVATPETEAALVDLAVHATVGQVQRICSTWRRIEAAELAEASAPEPASIGRVIVIRDEDGIELRARFDHVHGELVLASLETATAAVRAERAHAAALDGAPPATLDRSQWRAEALLRLCETAPVSTPPTLQPSGFTAQLVVHVPVDTLIDPADITDTDSTGAAADVLEPAGVAIRRDAARWLACDAGLLTVLEDGNGDPLHLGRRTITITPQQRRAVHARHRTCAWPGCTATLVQIHHRHHRAFGGHDDVENLVPECRYHHGLVHRRNILVTADSDGTIHHWRPDGSEILANPSALDPPGVTALEASNDLRERQRRNGIDVEDRRRLPQWFGDSMRMMDAIDAIVQRQNAARRRTRPTGPPADATAKVLARV</sequence>
<evidence type="ECO:0000256" key="1">
    <source>
        <dbReference type="SAM" id="MobiDB-lite"/>
    </source>
</evidence>
<feature type="region of interest" description="Disordered" evidence="1">
    <location>
        <begin position="19"/>
        <end position="41"/>
    </location>
</feature>